<evidence type="ECO:0000313" key="1">
    <source>
        <dbReference type="EMBL" id="PWN02565.1"/>
    </source>
</evidence>
<proteinExistence type="predicted"/>
<accession>A0A316THI9</accession>
<comment type="caution">
    <text evidence="1">The sequence shown here is derived from an EMBL/GenBank/DDBJ whole genome shotgun (WGS) entry which is preliminary data.</text>
</comment>
<keyword evidence="2" id="KW-1185">Reference proteome</keyword>
<name>A0A316THI9_9ACTN</name>
<dbReference type="RefSeq" id="WP_109694221.1">
    <property type="nucleotide sequence ID" value="NZ_QGDD01000005.1"/>
</dbReference>
<evidence type="ECO:0000313" key="2">
    <source>
        <dbReference type="Proteomes" id="UP000245507"/>
    </source>
</evidence>
<dbReference type="OrthoDB" id="5197321at2"/>
<evidence type="ECO:0008006" key="3">
    <source>
        <dbReference type="Google" id="ProtNLM"/>
    </source>
</evidence>
<dbReference type="AlphaFoldDB" id="A0A316THI9"/>
<organism evidence="1 2">
    <name type="scientific">Nocardioides silvaticus</name>
    <dbReference type="NCBI Taxonomy" id="2201891"/>
    <lineage>
        <taxon>Bacteria</taxon>
        <taxon>Bacillati</taxon>
        <taxon>Actinomycetota</taxon>
        <taxon>Actinomycetes</taxon>
        <taxon>Propionibacteriales</taxon>
        <taxon>Nocardioidaceae</taxon>
        <taxon>Nocardioides</taxon>
    </lineage>
</organism>
<dbReference type="EMBL" id="QGDD01000005">
    <property type="protein sequence ID" value="PWN02565.1"/>
    <property type="molecule type" value="Genomic_DNA"/>
</dbReference>
<dbReference type="Proteomes" id="UP000245507">
    <property type="component" value="Unassembled WGS sequence"/>
</dbReference>
<protein>
    <recommendedName>
        <fullName evidence="3">HTH HARE-type domain-containing protein</fullName>
    </recommendedName>
</protein>
<sequence length="74" mass="8323">MAERRRPGAVRDSILRAYDAQKKGSELTVAEIRDAVSADLGEDVPSSSVRSYLNINTPDKFIRTARGTYRLVRR</sequence>
<reference evidence="1 2" key="1">
    <citation type="submission" date="2018-05" db="EMBL/GenBank/DDBJ databases">
        <title>Nocardioides silvaticus genome.</title>
        <authorList>
            <person name="Li C."/>
            <person name="Wang G."/>
        </authorList>
    </citation>
    <scope>NUCLEOTIDE SEQUENCE [LARGE SCALE GENOMIC DNA]</scope>
    <source>
        <strain evidence="1 2">CCTCC AB 2018079</strain>
    </source>
</reference>
<gene>
    <name evidence="1" type="ORF">DJ010_12665</name>
</gene>